<keyword evidence="3" id="KW-1185">Reference proteome</keyword>
<reference evidence="2 3" key="1">
    <citation type="submission" date="2024-05" db="EMBL/GenBank/DDBJ databases">
        <authorList>
            <person name="Park S."/>
        </authorList>
    </citation>
    <scope>NUCLEOTIDE SEQUENCE [LARGE SCALE GENOMIC DNA]</scope>
    <source>
        <strain evidence="2 3">DGU5</strain>
    </source>
</reference>
<sequence>MATVALTTLVALLADGSHREVQAEQAEPPQADAVQNNPRLLRRDSNRSANADESGDFYKESDDTFGAPMMRPVQAGGMIAPSRAMSGGTRSSLAGYSQAYLDSLSEEEYEALVEGLREAGMLDPTQREIQLAALERASTLRSGKARRD</sequence>
<evidence type="ECO:0000256" key="1">
    <source>
        <dbReference type="SAM" id="MobiDB-lite"/>
    </source>
</evidence>
<name>A0ABV0CU29_9SPHN</name>
<gene>
    <name evidence="2" type="ORF">ABDJ38_04300</name>
</gene>
<protein>
    <submittedName>
        <fullName evidence="2">Uncharacterized protein</fullName>
    </submittedName>
</protein>
<evidence type="ECO:0000313" key="2">
    <source>
        <dbReference type="EMBL" id="MEN7536388.1"/>
    </source>
</evidence>
<comment type="caution">
    <text evidence="2">The sequence shown here is derived from an EMBL/GenBank/DDBJ whole genome shotgun (WGS) entry which is preliminary data.</text>
</comment>
<dbReference type="EMBL" id="JBDLBR010000001">
    <property type="protein sequence ID" value="MEN7536388.1"/>
    <property type="molecule type" value="Genomic_DNA"/>
</dbReference>
<accession>A0ABV0CU29</accession>
<feature type="compositionally biased region" description="Low complexity" evidence="1">
    <location>
        <begin position="23"/>
        <end position="35"/>
    </location>
</feature>
<dbReference type="Proteomes" id="UP001484535">
    <property type="component" value="Unassembled WGS sequence"/>
</dbReference>
<evidence type="ECO:0000313" key="3">
    <source>
        <dbReference type="Proteomes" id="UP001484535"/>
    </source>
</evidence>
<feature type="region of interest" description="Disordered" evidence="1">
    <location>
        <begin position="19"/>
        <end position="72"/>
    </location>
</feature>
<organism evidence="2 3">
    <name type="scientific">Aurantiacibacter flavus</name>
    <dbReference type="NCBI Taxonomy" id="3145232"/>
    <lineage>
        <taxon>Bacteria</taxon>
        <taxon>Pseudomonadati</taxon>
        <taxon>Pseudomonadota</taxon>
        <taxon>Alphaproteobacteria</taxon>
        <taxon>Sphingomonadales</taxon>
        <taxon>Erythrobacteraceae</taxon>
        <taxon>Aurantiacibacter</taxon>
    </lineage>
</organism>
<proteinExistence type="predicted"/>